<evidence type="ECO:0000259" key="4">
    <source>
        <dbReference type="PROSITE" id="PS50932"/>
    </source>
</evidence>
<gene>
    <name evidence="5" type="ORF">SAMN04487865_10619</name>
</gene>
<evidence type="ECO:0000256" key="1">
    <source>
        <dbReference type="ARBA" id="ARBA00023015"/>
    </source>
</evidence>
<dbReference type="SMART" id="SM00354">
    <property type="entry name" value="HTH_LACI"/>
    <property type="match status" value="1"/>
</dbReference>
<name>A0A662ZBT2_9GAMM</name>
<evidence type="ECO:0000256" key="3">
    <source>
        <dbReference type="ARBA" id="ARBA00023163"/>
    </source>
</evidence>
<dbReference type="Pfam" id="PF00356">
    <property type="entry name" value="LacI"/>
    <property type="match status" value="1"/>
</dbReference>
<evidence type="ECO:0000313" key="5">
    <source>
        <dbReference type="EMBL" id="SFK36494.1"/>
    </source>
</evidence>
<dbReference type="RefSeq" id="WP_074841480.1">
    <property type="nucleotide sequence ID" value="NZ_CP047056.1"/>
</dbReference>
<protein>
    <submittedName>
        <fullName evidence="5">Transcriptional regulator, LacI family</fullName>
    </submittedName>
</protein>
<organism evidence="5 6">
    <name type="scientific">Succinivibrio dextrinosolvens</name>
    <dbReference type="NCBI Taxonomy" id="83771"/>
    <lineage>
        <taxon>Bacteria</taxon>
        <taxon>Pseudomonadati</taxon>
        <taxon>Pseudomonadota</taxon>
        <taxon>Gammaproteobacteria</taxon>
        <taxon>Aeromonadales</taxon>
        <taxon>Succinivibrionaceae</taxon>
        <taxon>Succinivibrio</taxon>
    </lineage>
</organism>
<proteinExistence type="predicted"/>
<dbReference type="Pfam" id="PF13377">
    <property type="entry name" value="Peripla_BP_3"/>
    <property type="match status" value="1"/>
</dbReference>
<dbReference type="SUPFAM" id="SSF53822">
    <property type="entry name" value="Periplasmic binding protein-like I"/>
    <property type="match status" value="1"/>
</dbReference>
<keyword evidence="6" id="KW-1185">Reference proteome</keyword>
<dbReference type="InterPro" id="IPR010982">
    <property type="entry name" value="Lambda_DNA-bd_dom_sf"/>
</dbReference>
<dbReference type="Proteomes" id="UP000243374">
    <property type="component" value="Unassembled WGS sequence"/>
</dbReference>
<dbReference type="CDD" id="cd01392">
    <property type="entry name" value="HTH_LacI"/>
    <property type="match status" value="1"/>
</dbReference>
<dbReference type="EMBL" id="FOSF01000061">
    <property type="protein sequence ID" value="SFK36494.1"/>
    <property type="molecule type" value="Genomic_DNA"/>
</dbReference>
<dbReference type="GO" id="GO:0000976">
    <property type="term" value="F:transcription cis-regulatory region binding"/>
    <property type="evidence" value="ECO:0007669"/>
    <property type="project" value="TreeGrafter"/>
</dbReference>
<dbReference type="InterPro" id="IPR046335">
    <property type="entry name" value="LacI/GalR-like_sensor"/>
</dbReference>
<accession>A0A662ZBT2</accession>
<evidence type="ECO:0000313" key="6">
    <source>
        <dbReference type="Proteomes" id="UP000243374"/>
    </source>
</evidence>
<keyword evidence="3" id="KW-0804">Transcription</keyword>
<keyword evidence="1" id="KW-0805">Transcription regulation</keyword>
<dbReference type="InterPro" id="IPR028082">
    <property type="entry name" value="Peripla_BP_I"/>
</dbReference>
<evidence type="ECO:0000256" key="2">
    <source>
        <dbReference type="ARBA" id="ARBA00023125"/>
    </source>
</evidence>
<dbReference type="PANTHER" id="PTHR30146:SF109">
    <property type="entry name" value="HTH-TYPE TRANSCRIPTIONAL REGULATOR GALS"/>
    <property type="match status" value="1"/>
</dbReference>
<reference evidence="5 6" key="1">
    <citation type="submission" date="2016-10" db="EMBL/GenBank/DDBJ databases">
        <authorList>
            <person name="Varghese N."/>
            <person name="Submissions S."/>
        </authorList>
    </citation>
    <scope>NUCLEOTIDE SEQUENCE [LARGE SCALE GENOMIC DNA]</scope>
    <source>
        <strain evidence="5 6">22B</strain>
    </source>
</reference>
<dbReference type="SUPFAM" id="SSF47413">
    <property type="entry name" value="lambda repressor-like DNA-binding domains"/>
    <property type="match status" value="1"/>
</dbReference>
<feature type="domain" description="HTH lacI-type" evidence="4">
    <location>
        <begin position="4"/>
        <end position="58"/>
    </location>
</feature>
<dbReference type="GO" id="GO:0003700">
    <property type="term" value="F:DNA-binding transcription factor activity"/>
    <property type="evidence" value="ECO:0007669"/>
    <property type="project" value="TreeGrafter"/>
</dbReference>
<dbReference type="Gene3D" id="1.10.260.40">
    <property type="entry name" value="lambda repressor-like DNA-binding domains"/>
    <property type="match status" value="1"/>
</dbReference>
<dbReference type="PROSITE" id="PS50932">
    <property type="entry name" value="HTH_LACI_2"/>
    <property type="match status" value="1"/>
</dbReference>
<dbReference type="Gene3D" id="3.40.50.2300">
    <property type="match status" value="2"/>
</dbReference>
<dbReference type="PANTHER" id="PTHR30146">
    <property type="entry name" value="LACI-RELATED TRANSCRIPTIONAL REPRESSOR"/>
    <property type="match status" value="1"/>
</dbReference>
<sequence length="336" mass="36958">MAHVNLKMLAEYTGLSVTTVSRALKDGDDVKQPTKDKVKAAAKKLGYVPNIQGLSLRTGINYNICAILPMIKPGDFIGDVGSLALISGLTAGLENTPYKLTVLPMISGQDPLDPVKLAVEGNLAGGIIMSLTKTNDERVIYLKENNIPFVTFGQTELSINHSFVDVDNKDLGYRAAKYLYEKGCSKIKMISSSTIYTYVWHKYYGVKHASMEFSKNFSMDEDMIIDTDVTNYRDYAKELCSSKDAPDGIICGSEISALGIIAGAQDAGKVIGKDFHVICIETSELPNFFMPPIPGLRQDFHSVGVKLSKYIVKQIEGEAPENLQYIEKATFFPRNL</sequence>
<dbReference type="InterPro" id="IPR000843">
    <property type="entry name" value="HTH_LacI"/>
</dbReference>
<dbReference type="CDD" id="cd20009">
    <property type="entry name" value="PBP1_RafR-like"/>
    <property type="match status" value="1"/>
</dbReference>
<dbReference type="AlphaFoldDB" id="A0A662ZBT2"/>
<dbReference type="OrthoDB" id="6619319at2"/>
<keyword evidence="2" id="KW-0238">DNA-binding</keyword>